<dbReference type="InterPro" id="IPR010239">
    <property type="entry name" value="CHP02001"/>
</dbReference>
<reference evidence="2" key="1">
    <citation type="submission" date="2019-02" db="EMBL/GenBank/DDBJ databases">
        <authorList>
            <person name="Gruber-Vodicka R. H."/>
            <person name="Seah K. B. B."/>
        </authorList>
    </citation>
    <scope>NUCLEOTIDE SEQUENCE</scope>
    <source>
        <strain evidence="2">BECK_BZ125</strain>
    </source>
</reference>
<evidence type="ECO:0000313" key="2">
    <source>
        <dbReference type="EMBL" id="VFK42659.1"/>
    </source>
</evidence>
<dbReference type="AlphaFoldDB" id="A0A450YME2"/>
<organism evidence="2">
    <name type="scientific">Candidatus Kentrum sp. TC</name>
    <dbReference type="NCBI Taxonomy" id="2126339"/>
    <lineage>
        <taxon>Bacteria</taxon>
        <taxon>Pseudomonadati</taxon>
        <taxon>Pseudomonadota</taxon>
        <taxon>Gammaproteobacteria</taxon>
        <taxon>Candidatus Kentrum</taxon>
    </lineage>
</organism>
<sequence>MRIRKMTNFLPSAIGFLFVLPVAYADTQSVHEFSANAAITTDYLFRGVSQTNENPAIQGGFDYTHAPSGFYLGTWVSSVEFDTNDNTGDAFVEMDFYGGIAGEFANGVSWDIGGIYYYYPNQKENFGGDFDCLEVYGGLGYTFDAAALQPTVGVKLSYSNDYFGEDGNSLYSEGSLELSLPRDFGLGFHLGFSDVEGDKTTPKGYDYLHGSTTLSKRIAGFNFALSYHGAIGEDNCPANKDLCKALVLSASHNF</sequence>
<feature type="signal peptide" evidence="1">
    <location>
        <begin position="1"/>
        <end position="25"/>
    </location>
</feature>
<gene>
    <name evidence="2" type="ORF">BECKTC1821E_GA0114239_102034</name>
</gene>
<name>A0A450YME2_9GAMM</name>
<dbReference type="EMBL" id="CAADFT010000020">
    <property type="protein sequence ID" value="VFK42659.1"/>
    <property type="molecule type" value="Genomic_DNA"/>
</dbReference>
<dbReference type="NCBIfam" id="TIGR02001">
    <property type="entry name" value="gcw_chp"/>
    <property type="match status" value="1"/>
</dbReference>
<accession>A0A450YME2</accession>
<protein>
    <submittedName>
        <fullName evidence="2">Uncharacterized protein</fullName>
    </submittedName>
</protein>
<proteinExistence type="predicted"/>
<dbReference type="Pfam" id="PF09694">
    <property type="entry name" value="Gcw_chp"/>
    <property type="match status" value="1"/>
</dbReference>
<keyword evidence="1" id="KW-0732">Signal</keyword>
<evidence type="ECO:0000256" key="1">
    <source>
        <dbReference type="SAM" id="SignalP"/>
    </source>
</evidence>
<feature type="chain" id="PRO_5019136229" evidence="1">
    <location>
        <begin position="26"/>
        <end position="254"/>
    </location>
</feature>